<dbReference type="EMBL" id="CM055104">
    <property type="protein sequence ID" value="KAJ7533463.1"/>
    <property type="molecule type" value="Genomic_DNA"/>
</dbReference>
<name>A0ACC2BUM5_DIPCM</name>
<gene>
    <name evidence="1" type="ORF">O6H91_13G050400</name>
</gene>
<reference evidence="2" key="1">
    <citation type="journal article" date="2024" name="Proc. Natl. Acad. Sci. U.S.A.">
        <title>Extraordinary preservation of gene collinearity over three hundred million years revealed in homosporous lycophytes.</title>
        <authorList>
            <person name="Li C."/>
            <person name="Wickell D."/>
            <person name="Kuo L.Y."/>
            <person name="Chen X."/>
            <person name="Nie B."/>
            <person name="Liao X."/>
            <person name="Peng D."/>
            <person name="Ji J."/>
            <person name="Jenkins J."/>
            <person name="Williams M."/>
            <person name="Shu S."/>
            <person name="Plott C."/>
            <person name="Barry K."/>
            <person name="Rajasekar S."/>
            <person name="Grimwood J."/>
            <person name="Han X."/>
            <person name="Sun S."/>
            <person name="Hou Z."/>
            <person name="He W."/>
            <person name="Dai G."/>
            <person name="Sun C."/>
            <person name="Schmutz J."/>
            <person name="Leebens-Mack J.H."/>
            <person name="Li F.W."/>
            <person name="Wang L."/>
        </authorList>
    </citation>
    <scope>NUCLEOTIDE SEQUENCE [LARGE SCALE GENOMIC DNA]</scope>
    <source>
        <strain evidence="2">cv. PW_Plant_1</strain>
    </source>
</reference>
<accession>A0ACC2BUM5</accession>
<proteinExistence type="predicted"/>
<evidence type="ECO:0000313" key="2">
    <source>
        <dbReference type="Proteomes" id="UP001162992"/>
    </source>
</evidence>
<dbReference type="Proteomes" id="UP001162992">
    <property type="component" value="Chromosome 13"/>
</dbReference>
<evidence type="ECO:0000313" key="1">
    <source>
        <dbReference type="EMBL" id="KAJ7533463.1"/>
    </source>
</evidence>
<keyword evidence="2" id="KW-1185">Reference proteome</keyword>
<comment type="caution">
    <text evidence="1">The sequence shown here is derived from an EMBL/GenBank/DDBJ whole genome shotgun (WGS) entry which is preliminary data.</text>
</comment>
<protein>
    <submittedName>
        <fullName evidence="1">Uncharacterized protein</fullName>
    </submittedName>
</protein>
<organism evidence="1 2">
    <name type="scientific">Diphasiastrum complanatum</name>
    <name type="common">Issler's clubmoss</name>
    <name type="synonym">Lycopodium complanatum</name>
    <dbReference type="NCBI Taxonomy" id="34168"/>
    <lineage>
        <taxon>Eukaryota</taxon>
        <taxon>Viridiplantae</taxon>
        <taxon>Streptophyta</taxon>
        <taxon>Embryophyta</taxon>
        <taxon>Tracheophyta</taxon>
        <taxon>Lycopodiopsida</taxon>
        <taxon>Lycopodiales</taxon>
        <taxon>Lycopodiaceae</taxon>
        <taxon>Lycopodioideae</taxon>
        <taxon>Diphasiastrum</taxon>
    </lineage>
</organism>
<sequence length="122" mass="13535">MGLTHDLTRNKKSSVTWGVLRMPGALGPLFSRARFFRGPLAAWVPSPGLPFWLAPGWVGLETTFFFFTGFLRAPSHVLPIASQAWEPIFDGHKHLPMNFCEHGPDQLTPSHAHESVCVGWGL</sequence>